<dbReference type="EMBL" id="BMOU01000003">
    <property type="protein sequence ID" value="GGN94622.1"/>
    <property type="molecule type" value="Genomic_DNA"/>
</dbReference>
<keyword evidence="8" id="KW-1185">Reference proteome</keyword>
<comment type="cofactor">
    <cofactor evidence="1">
        <name>Zn(2+)</name>
        <dbReference type="ChEBI" id="CHEBI:29105"/>
    </cofactor>
</comment>
<keyword evidence="4" id="KW-0862">Zinc</keyword>
<evidence type="ECO:0000313" key="7">
    <source>
        <dbReference type="EMBL" id="GGN94622.1"/>
    </source>
</evidence>
<dbReference type="InterPro" id="IPR043795">
    <property type="entry name" value="N-alpha-Ac-DABA-like"/>
</dbReference>
<dbReference type="Gene3D" id="3.40.630.10">
    <property type="entry name" value="Zn peptidases"/>
    <property type="match status" value="1"/>
</dbReference>
<dbReference type="InterPro" id="IPR053138">
    <property type="entry name" value="N-alpha-Ac-DABA_deacetylase"/>
</dbReference>
<dbReference type="AlphaFoldDB" id="A0A830GL31"/>
<sequence>MEYESVTHTTSDRRLGRLPSGSDVSVTVHRYVGGPGPAVYVQGAQHGIELNGPAALRRLHGRLIDAEIAGTVAVVPVVNPLAFDHRSYMTPAEYDVMNPNLNRVWPGDEAGSLQERLAARLWDLVTDADAAVDLHTGTADMLEHVRYQDGEGEARTLAKAFGTEYLVVDSDEAPADDEFRGTFRTAAARADVPAITVELSNSRTVTHSAIDTGVVGVENVLRELGVLPDDPARPPDQTRLRNDGATTVAAESGLFELRPDLGVGDHVEAGETLGAVYSPSTFERLQTATADDGGVAYSLAREAVVVAGERIAGIATPV</sequence>
<evidence type="ECO:0000256" key="5">
    <source>
        <dbReference type="SAM" id="MobiDB-lite"/>
    </source>
</evidence>
<name>A0A830GL31_9EURY</name>
<keyword evidence="3" id="KW-0378">Hydrolase</keyword>
<reference evidence="7" key="1">
    <citation type="journal article" date="2014" name="Int. J. Syst. Evol. Microbiol.">
        <title>Complete genome sequence of Corynebacterium casei LMG S-19264T (=DSM 44701T), isolated from a smear-ripened cheese.</title>
        <authorList>
            <consortium name="US DOE Joint Genome Institute (JGI-PGF)"/>
            <person name="Walter F."/>
            <person name="Albersmeier A."/>
            <person name="Kalinowski J."/>
            <person name="Ruckert C."/>
        </authorList>
    </citation>
    <scope>NUCLEOTIDE SEQUENCE</scope>
    <source>
        <strain evidence="7">JCM 17820</strain>
    </source>
</reference>
<feature type="region of interest" description="Disordered" evidence="5">
    <location>
        <begin position="1"/>
        <end position="21"/>
    </location>
</feature>
<dbReference type="InterPro" id="IPR055438">
    <property type="entry name" value="AstE_AspA_cat"/>
</dbReference>
<evidence type="ECO:0000256" key="2">
    <source>
        <dbReference type="ARBA" id="ARBA00022723"/>
    </source>
</evidence>
<organism evidence="7 8">
    <name type="scientific">Haloarcula pellucida</name>
    <dbReference type="NCBI Taxonomy" id="1427151"/>
    <lineage>
        <taxon>Archaea</taxon>
        <taxon>Methanobacteriati</taxon>
        <taxon>Methanobacteriota</taxon>
        <taxon>Stenosarchaea group</taxon>
        <taxon>Halobacteria</taxon>
        <taxon>Halobacteriales</taxon>
        <taxon>Haloarculaceae</taxon>
        <taxon>Haloarcula</taxon>
    </lineage>
</organism>
<reference evidence="7" key="2">
    <citation type="submission" date="2020-09" db="EMBL/GenBank/DDBJ databases">
        <authorList>
            <person name="Sun Q."/>
            <person name="Ohkuma M."/>
        </authorList>
    </citation>
    <scope>NUCLEOTIDE SEQUENCE</scope>
    <source>
        <strain evidence="7">JCM 17820</strain>
    </source>
</reference>
<dbReference type="GO" id="GO:0046872">
    <property type="term" value="F:metal ion binding"/>
    <property type="evidence" value="ECO:0007669"/>
    <property type="project" value="UniProtKB-KW"/>
</dbReference>
<evidence type="ECO:0000256" key="4">
    <source>
        <dbReference type="ARBA" id="ARBA00022833"/>
    </source>
</evidence>
<accession>A0A830GL31</accession>
<dbReference type="Pfam" id="PF24827">
    <property type="entry name" value="AstE_AspA_cat"/>
    <property type="match status" value="1"/>
</dbReference>
<evidence type="ECO:0000259" key="6">
    <source>
        <dbReference type="Pfam" id="PF24827"/>
    </source>
</evidence>
<dbReference type="GO" id="GO:0016811">
    <property type="term" value="F:hydrolase activity, acting on carbon-nitrogen (but not peptide) bonds, in linear amides"/>
    <property type="evidence" value="ECO:0007669"/>
    <property type="project" value="InterPro"/>
</dbReference>
<proteinExistence type="predicted"/>
<protein>
    <recommendedName>
        <fullName evidence="6">Succinylglutamate desuccinylase/Aspartoacylase catalytic domain-containing protein</fullName>
    </recommendedName>
</protein>
<keyword evidence="2" id="KW-0479">Metal-binding</keyword>
<dbReference type="SUPFAM" id="SSF53187">
    <property type="entry name" value="Zn-dependent exopeptidases"/>
    <property type="match status" value="1"/>
</dbReference>
<gene>
    <name evidence="7" type="ORF">GCM10009030_21160</name>
</gene>
<dbReference type="PIRSF" id="PIRSF039012">
    <property type="entry name" value="ASP"/>
    <property type="match status" value="1"/>
</dbReference>
<dbReference type="PANTHER" id="PTHR37326">
    <property type="entry name" value="BLL3975 PROTEIN"/>
    <property type="match status" value="1"/>
</dbReference>
<feature type="domain" description="Succinylglutamate desuccinylase/Aspartoacylase catalytic" evidence="6">
    <location>
        <begin position="35"/>
        <end position="223"/>
    </location>
</feature>
<dbReference type="GO" id="GO:0016788">
    <property type="term" value="F:hydrolase activity, acting on ester bonds"/>
    <property type="evidence" value="ECO:0007669"/>
    <property type="project" value="InterPro"/>
</dbReference>
<dbReference type="Proteomes" id="UP000605784">
    <property type="component" value="Unassembled WGS sequence"/>
</dbReference>
<evidence type="ECO:0000256" key="3">
    <source>
        <dbReference type="ARBA" id="ARBA00022801"/>
    </source>
</evidence>
<comment type="caution">
    <text evidence="7">The sequence shown here is derived from an EMBL/GenBank/DDBJ whole genome shotgun (WGS) entry which is preliminary data.</text>
</comment>
<evidence type="ECO:0000256" key="1">
    <source>
        <dbReference type="ARBA" id="ARBA00001947"/>
    </source>
</evidence>
<evidence type="ECO:0000313" key="8">
    <source>
        <dbReference type="Proteomes" id="UP000605784"/>
    </source>
</evidence>
<dbReference type="RefSeq" id="WP_188997261.1">
    <property type="nucleotide sequence ID" value="NZ_BMOU01000003.1"/>
</dbReference>
<dbReference type="PANTHER" id="PTHR37326:SF1">
    <property type="entry name" value="BLL3975 PROTEIN"/>
    <property type="match status" value="1"/>
</dbReference>